<proteinExistence type="predicted"/>
<feature type="chain" id="PRO_5031478443" description="Lysine 2,3-aminomutase" evidence="7">
    <location>
        <begin position="22"/>
        <end position="547"/>
    </location>
</feature>
<dbReference type="InterPro" id="IPR003739">
    <property type="entry name" value="Lys_aminomutase/Glu_NH3_mut"/>
</dbReference>
<keyword evidence="4" id="KW-0479">Metal-binding</keyword>
<evidence type="ECO:0000256" key="5">
    <source>
        <dbReference type="ARBA" id="ARBA00023004"/>
    </source>
</evidence>
<dbReference type="SFLD" id="SFLDG01070">
    <property type="entry name" value="PLP-dependent"/>
    <property type="match status" value="1"/>
</dbReference>
<accession>A0A7S2WLC4</accession>
<evidence type="ECO:0000256" key="7">
    <source>
        <dbReference type="SAM" id="SignalP"/>
    </source>
</evidence>
<dbReference type="InterPro" id="IPR013785">
    <property type="entry name" value="Aldolase_TIM"/>
</dbReference>
<dbReference type="PANTHER" id="PTHR30538">
    <property type="entry name" value="LYSINE 2,3-AMINOMUTASE-RELATED"/>
    <property type="match status" value="1"/>
</dbReference>
<reference evidence="8" key="1">
    <citation type="submission" date="2021-01" db="EMBL/GenBank/DDBJ databases">
        <authorList>
            <person name="Corre E."/>
            <person name="Pelletier E."/>
            <person name="Niang G."/>
            <person name="Scheremetjew M."/>
            <person name="Finn R."/>
            <person name="Kale V."/>
            <person name="Holt S."/>
            <person name="Cochrane G."/>
            <person name="Meng A."/>
            <person name="Brown T."/>
            <person name="Cohen L."/>
        </authorList>
    </citation>
    <scope>NUCLEOTIDE SEQUENCE</scope>
    <source>
        <strain evidence="8">CCMP1243</strain>
    </source>
</reference>
<gene>
    <name evidence="8" type="ORF">RMAR1173_LOCUS12501</name>
</gene>
<name>A0A7S2WLC4_9STRA</name>
<keyword evidence="3" id="KW-0949">S-adenosyl-L-methionine</keyword>
<dbReference type="AlphaFoldDB" id="A0A7S2WLC4"/>
<keyword evidence="2" id="KW-0004">4Fe-4S</keyword>
<comment type="cofactor">
    <cofactor evidence="1">
        <name>pyridoxal 5'-phosphate</name>
        <dbReference type="ChEBI" id="CHEBI:597326"/>
    </cofactor>
</comment>
<evidence type="ECO:0000256" key="2">
    <source>
        <dbReference type="ARBA" id="ARBA00022485"/>
    </source>
</evidence>
<dbReference type="GO" id="GO:0003824">
    <property type="term" value="F:catalytic activity"/>
    <property type="evidence" value="ECO:0007669"/>
    <property type="project" value="InterPro"/>
</dbReference>
<dbReference type="GO" id="GO:0051539">
    <property type="term" value="F:4 iron, 4 sulfur cluster binding"/>
    <property type="evidence" value="ECO:0007669"/>
    <property type="project" value="UniProtKB-KW"/>
</dbReference>
<evidence type="ECO:0000313" key="8">
    <source>
        <dbReference type="EMBL" id="CAD9693487.1"/>
    </source>
</evidence>
<keyword evidence="7" id="KW-0732">Signal</keyword>
<evidence type="ECO:0008006" key="9">
    <source>
        <dbReference type="Google" id="ProtNLM"/>
    </source>
</evidence>
<feature type="signal peptide" evidence="7">
    <location>
        <begin position="1"/>
        <end position="21"/>
    </location>
</feature>
<keyword evidence="6" id="KW-0411">Iron-sulfur</keyword>
<sequence length="547" mass="61097">MRSSVRGHVLALALLLPTALALVPGRFWVRRGAPARGNVGALRSAVEEDAVVAPSFDKYRSVTIKNFEEFLTRLIDDESSSDTQKKDLAARLDDIRLASMIFPFKSSSYSMEELVDWKAEDLDSDPIYRLLFPTLDMLEEDHRQQLVAARDTQDPFELEKAVHEIRTALNPHPAGQISLNKPDEDDLTGIQHKYAETCLLFPAAGQTCHAYCTYCFRWAQFIQDDDLKFAQKDAGSFHRYLERHEEISDVLVTGGDPMIMRANVLAVYLGAFKDPNFLPHIRNIRIGTRTLTFWPQRFTTDSDAAAVLQLLHDIIEKGGRSLDIMAHLGHDVELSTSKFEAAVKALQGTGAVIRSQSPIMRGINADPDVWARKWRREVQLGIVPYYMFIARDTGAQKYFGVTLAEAHSIYSNAIRQVSGLARTARGPSMSCTPGKVEVTGIEVVQGQKVFVLRFLQCRDAAWIGRVFFAKFDAKAIWFDELEPMDGGSLLPWDEEGMIRAGTPEEVLSTLAPPKITPIIQIPSPDALPVAGGLPSEKYTYNNKTDIP</sequence>
<organism evidence="8">
    <name type="scientific">Rhizochromulina marina</name>
    <dbReference type="NCBI Taxonomy" id="1034831"/>
    <lineage>
        <taxon>Eukaryota</taxon>
        <taxon>Sar</taxon>
        <taxon>Stramenopiles</taxon>
        <taxon>Ochrophyta</taxon>
        <taxon>Dictyochophyceae</taxon>
        <taxon>Rhizochromulinales</taxon>
        <taxon>Rhizochromulina</taxon>
    </lineage>
</organism>
<evidence type="ECO:0000256" key="1">
    <source>
        <dbReference type="ARBA" id="ARBA00001933"/>
    </source>
</evidence>
<protein>
    <recommendedName>
        <fullName evidence="9">Lysine 2,3-aminomutase</fullName>
    </recommendedName>
</protein>
<dbReference type="EMBL" id="HBHJ01018925">
    <property type="protein sequence ID" value="CAD9693487.1"/>
    <property type="molecule type" value="Transcribed_RNA"/>
</dbReference>
<evidence type="ECO:0000256" key="4">
    <source>
        <dbReference type="ARBA" id="ARBA00022723"/>
    </source>
</evidence>
<dbReference type="Gene3D" id="3.20.20.70">
    <property type="entry name" value="Aldolase class I"/>
    <property type="match status" value="1"/>
</dbReference>
<dbReference type="PANTHER" id="PTHR30538:SF0">
    <property type="entry name" value="L-LYSINE 2,3-AMINOMUTASE AQ_1632-RELATED"/>
    <property type="match status" value="1"/>
</dbReference>
<keyword evidence="5" id="KW-0408">Iron</keyword>
<dbReference type="SFLD" id="SFLDS00029">
    <property type="entry name" value="Radical_SAM"/>
    <property type="match status" value="1"/>
</dbReference>
<evidence type="ECO:0000256" key="3">
    <source>
        <dbReference type="ARBA" id="ARBA00022691"/>
    </source>
</evidence>
<dbReference type="GO" id="GO:0046872">
    <property type="term" value="F:metal ion binding"/>
    <property type="evidence" value="ECO:0007669"/>
    <property type="project" value="UniProtKB-KW"/>
</dbReference>
<dbReference type="InterPro" id="IPR007197">
    <property type="entry name" value="rSAM"/>
</dbReference>
<evidence type="ECO:0000256" key="6">
    <source>
        <dbReference type="ARBA" id="ARBA00023014"/>
    </source>
</evidence>